<dbReference type="PANTHER" id="PTHR33048:SF152">
    <property type="entry name" value="INTEGRAL MEMBRANE PROTEIN"/>
    <property type="match status" value="1"/>
</dbReference>
<feature type="transmembrane region" description="Helical" evidence="7">
    <location>
        <begin position="46"/>
        <end position="66"/>
    </location>
</feature>
<feature type="transmembrane region" description="Helical" evidence="7">
    <location>
        <begin position="171"/>
        <end position="193"/>
    </location>
</feature>
<evidence type="ECO:0000256" key="2">
    <source>
        <dbReference type="ARBA" id="ARBA00022692"/>
    </source>
</evidence>
<gene>
    <name evidence="9" type="ORF">B5807_02246</name>
</gene>
<dbReference type="Proteomes" id="UP000193240">
    <property type="component" value="Unassembled WGS sequence"/>
</dbReference>
<feature type="compositionally biased region" description="Basic and acidic residues" evidence="6">
    <location>
        <begin position="334"/>
        <end position="348"/>
    </location>
</feature>
<dbReference type="InterPro" id="IPR052337">
    <property type="entry name" value="SAT4-like"/>
</dbReference>
<evidence type="ECO:0000256" key="6">
    <source>
        <dbReference type="SAM" id="MobiDB-lite"/>
    </source>
</evidence>
<dbReference type="AlphaFoldDB" id="A0A1Y2M9C2"/>
<evidence type="ECO:0000259" key="8">
    <source>
        <dbReference type="Pfam" id="PF20684"/>
    </source>
</evidence>
<feature type="transmembrane region" description="Helical" evidence="7">
    <location>
        <begin position="14"/>
        <end position="34"/>
    </location>
</feature>
<dbReference type="GO" id="GO:0016020">
    <property type="term" value="C:membrane"/>
    <property type="evidence" value="ECO:0007669"/>
    <property type="project" value="UniProtKB-SubCell"/>
</dbReference>
<evidence type="ECO:0000256" key="1">
    <source>
        <dbReference type="ARBA" id="ARBA00004141"/>
    </source>
</evidence>
<feature type="transmembrane region" description="Helical" evidence="7">
    <location>
        <begin position="130"/>
        <end position="159"/>
    </location>
</feature>
<evidence type="ECO:0000256" key="5">
    <source>
        <dbReference type="ARBA" id="ARBA00038359"/>
    </source>
</evidence>
<keyword evidence="2 7" id="KW-0812">Transmembrane</keyword>
<dbReference type="InterPro" id="IPR049326">
    <property type="entry name" value="Rhodopsin_dom_fungi"/>
</dbReference>
<evidence type="ECO:0000256" key="3">
    <source>
        <dbReference type="ARBA" id="ARBA00022989"/>
    </source>
</evidence>
<organism evidence="9 10">
    <name type="scientific">Epicoccum nigrum</name>
    <name type="common">Soil fungus</name>
    <name type="synonym">Epicoccum purpurascens</name>
    <dbReference type="NCBI Taxonomy" id="105696"/>
    <lineage>
        <taxon>Eukaryota</taxon>
        <taxon>Fungi</taxon>
        <taxon>Dikarya</taxon>
        <taxon>Ascomycota</taxon>
        <taxon>Pezizomycotina</taxon>
        <taxon>Dothideomycetes</taxon>
        <taxon>Pleosporomycetidae</taxon>
        <taxon>Pleosporales</taxon>
        <taxon>Pleosporineae</taxon>
        <taxon>Didymellaceae</taxon>
        <taxon>Epicoccum</taxon>
    </lineage>
</organism>
<protein>
    <recommendedName>
        <fullName evidence="8">Rhodopsin domain-containing protein</fullName>
    </recommendedName>
</protein>
<dbReference type="InParanoid" id="A0A1Y2M9C2"/>
<comment type="subcellular location">
    <subcellularLocation>
        <location evidence="1">Membrane</location>
        <topology evidence="1">Multi-pass membrane protein</topology>
    </subcellularLocation>
</comment>
<name>A0A1Y2M9C2_EPING</name>
<keyword evidence="10" id="KW-1185">Reference proteome</keyword>
<feature type="domain" description="Rhodopsin" evidence="8">
    <location>
        <begin position="26"/>
        <end position="147"/>
    </location>
</feature>
<comment type="similarity">
    <text evidence="5">Belongs to the SAT4 family.</text>
</comment>
<keyword evidence="4 7" id="KW-0472">Membrane</keyword>
<proteinExistence type="inferred from homology"/>
<reference evidence="9 10" key="1">
    <citation type="journal article" date="2017" name="Genome Announc.">
        <title>Genome sequence of the saprophytic ascomycete Epicoccum nigrum ICMP 19927 strain isolated from New Zealand.</title>
        <authorList>
            <person name="Fokin M."/>
            <person name="Fleetwood D."/>
            <person name="Weir B.S."/>
            <person name="Villas-Boas S.G."/>
        </authorList>
    </citation>
    <scope>NUCLEOTIDE SEQUENCE [LARGE SCALE GENOMIC DNA]</scope>
    <source>
        <strain evidence="9 10">ICMP 19927</strain>
    </source>
</reference>
<evidence type="ECO:0000313" key="10">
    <source>
        <dbReference type="Proteomes" id="UP000193240"/>
    </source>
</evidence>
<dbReference type="PANTHER" id="PTHR33048">
    <property type="entry name" value="PTH11-LIKE INTEGRAL MEMBRANE PROTEIN (AFU_ORTHOLOGUE AFUA_5G11245)"/>
    <property type="match status" value="1"/>
</dbReference>
<dbReference type="EMBL" id="KZ107839">
    <property type="protein sequence ID" value="OSS52690.1"/>
    <property type="molecule type" value="Genomic_DNA"/>
</dbReference>
<keyword evidence="3 7" id="KW-1133">Transmembrane helix</keyword>
<dbReference type="Pfam" id="PF20684">
    <property type="entry name" value="Fung_rhodopsin"/>
    <property type="match status" value="1"/>
</dbReference>
<evidence type="ECO:0000313" key="9">
    <source>
        <dbReference type="EMBL" id="OSS52690.1"/>
    </source>
</evidence>
<evidence type="ECO:0000256" key="4">
    <source>
        <dbReference type="ARBA" id="ARBA00023136"/>
    </source>
</evidence>
<sequence>MAPARDDEFLPEVWGLYSLGTLWLVLRCIVRIRVDGVKGLRLDDALACIVLFAWTYTCAIIQVTYYTGTSSDFTPEEVATFDQKRFAEVEYGSKLFLGSWYAYLVLVFTLKGMVLIFYQHIFHERWQKWVLWVTTALCVAGLVGLSLALTLLLSVPISLLWNLNKPLRTRIAVFILLASGLFVLAACITRVSLTVVPDIFVLNIARWGVREFCIAIVAVNSASLRPTVFRRSFWTSKSPTPEVQQRRHNYVFPSAQRVRQHFNRSRPGDQVLNSTSAGASTIDSYIQRELGEQEFVFEDPDYQMTSHIPPPAAPDCVVGAIDLEKGGTFPTHIARKDSAMPRLEDGRGSRGGSASSGDMRSSQSRR</sequence>
<feature type="compositionally biased region" description="Low complexity" evidence="6">
    <location>
        <begin position="352"/>
        <end position="366"/>
    </location>
</feature>
<feature type="transmembrane region" description="Helical" evidence="7">
    <location>
        <begin position="100"/>
        <end position="118"/>
    </location>
</feature>
<accession>A0A1Y2M9C2</accession>
<evidence type="ECO:0000256" key="7">
    <source>
        <dbReference type="SAM" id="Phobius"/>
    </source>
</evidence>
<feature type="region of interest" description="Disordered" evidence="6">
    <location>
        <begin position="329"/>
        <end position="366"/>
    </location>
</feature>